<protein>
    <submittedName>
        <fullName evidence="2">Uncharacterized protein</fullName>
    </submittedName>
</protein>
<feature type="compositionally biased region" description="Basic and acidic residues" evidence="1">
    <location>
        <begin position="61"/>
        <end position="79"/>
    </location>
</feature>
<organism evidence="2 3">
    <name type="scientific">Cnephaeus nilssonii</name>
    <name type="common">Northern bat</name>
    <name type="synonym">Eptesicus nilssonii</name>
    <dbReference type="NCBI Taxonomy" id="3371016"/>
    <lineage>
        <taxon>Eukaryota</taxon>
        <taxon>Metazoa</taxon>
        <taxon>Chordata</taxon>
        <taxon>Craniata</taxon>
        <taxon>Vertebrata</taxon>
        <taxon>Euteleostomi</taxon>
        <taxon>Mammalia</taxon>
        <taxon>Eutheria</taxon>
        <taxon>Laurasiatheria</taxon>
        <taxon>Chiroptera</taxon>
        <taxon>Yangochiroptera</taxon>
        <taxon>Vespertilionidae</taxon>
        <taxon>Cnephaeus</taxon>
    </lineage>
</organism>
<gene>
    <name evidence="2" type="ORF">QTO34_016352</name>
</gene>
<evidence type="ECO:0000313" key="2">
    <source>
        <dbReference type="EMBL" id="KAK1343572.1"/>
    </source>
</evidence>
<proteinExistence type="predicted"/>
<sequence>MVASDTAEMAAKYLLSEECSVAISHLASYELHTSDAYSSMPGFERHLGPSGSQRANLGPQPERRRPLWDNHRDNTRPEIDNWQTGRGIRKVENRCSGVCPGIGEPMNQAPAGPDGHSFFQK</sequence>
<name>A0AA40I6V6_CNENI</name>
<comment type="caution">
    <text evidence="2">The sequence shown here is derived from an EMBL/GenBank/DDBJ whole genome shotgun (WGS) entry which is preliminary data.</text>
</comment>
<dbReference type="EMBL" id="JAULJE010000005">
    <property type="protein sequence ID" value="KAK1343572.1"/>
    <property type="molecule type" value="Genomic_DNA"/>
</dbReference>
<dbReference type="AlphaFoldDB" id="A0AA40I6V6"/>
<evidence type="ECO:0000256" key="1">
    <source>
        <dbReference type="SAM" id="MobiDB-lite"/>
    </source>
</evidence>
<feature type="region of interest" description="Disordered" evidence="1">
    <location>
        <begin position="38"/>
        <end position="85"/>
    </location>
</feature>
<evidence type="ECO:0000313" key="3">
    <source>
        <dbReference type="Proteomes" id="UP001177744"/>
    </source>
</evidence>
<dbReference type="Proteomes" id="UP001177744">
    <property type="component" value="Unassembled WGS sequence"/>
</dbReference>
<accession>A0AA40I6V6</accession>
<reference evidence="2" key="1">
    <citation type="submission" date="2023-06" db="EMBL/GenBank/DDBJ databases">
        <title>Reference genome for the Northern bat (Eptesicus nilssonii), a most northern bat species.</title>
        <authorList>
            <person name="Laine V.N."/>
            <person name="Pulliainen A.T."/>
            <person name="Lilley T.M."/>
        </authorList>
    </citation>
    <scope>NUCLEOTIDE SEQUENCE</scope>
    <source>
        <strain evidence="2">BLF_Eptnil</strain>
        <tissue evidence="2">Kidney</tissue>
    </source>
</reference>
<keyword evidence="3" id="KW-1185">Reference proteome</keyword>